<dbReference type="Proteomes" id="UP000887013">
    <property type="component" value="Unassembled WGS sequence"/>
</dbReference>
<proteinExistence type="predicted"/>
<gene>
    <name evidence="1" type="ORF">NPIL_556741</name>
</gene>
<evidence type="ECO:0000313" key="2">
    <source>
        <dbReference type="Proteomes" id="UP000887013"/>
    </source>
</evidence>
<sequence length="85" mass="9736">MQNWGRAGAPNAKKCIRNSKRCSRPRKLICKPETRHKSPFSRDGNIFIMGCRHRLHGQYHAPSRQDNAFLSAVTNHLTVPRMKAP</sequence>
<organism evidence="1 2">
    <name type="scientific">Nephila pilipes</name>
    <name type="common">Giant wood spider</name>
    <name type="synonym">Nephila maculata</name>
    <dbReference type="NCBI Taxonomy" id="299642"/>
    <lineage>
        <taxon>Eukaryota</taxon>
        <taxon>Metazoa</taxon>
        <taxon>Ecdysozoa</taxon>
        <taxon>Arthropoda</taxon>
        <taxon>Chelicerata</taxon>
        <taxon>Arachnida</taxon>
        <taxon>Araneae</taxon>
        <taxon>Araneomorphae</taxon>
        <taxon>Entelegynae</taxon>
        <taxon>Araneoidea</taxon>
        <taxon>Nephilidae</taxon>
        <taxon>Nephila</taxon>
    </lineage>
</organism>
<reference evidence="1" key="1">
    <citation type="submission" date="2020-08" db="EMBL/GenBank/DDBJ databases">
        <title>Multicomponent nature underlies the extraordinary mechanical properties of spider dragline silk.</title>
        <authorList>
            <person name="Kono N."/>
            <person name="Nakamura H."/>
            <person name="Mori M."/>
            <person name="Yoshida Y."/>
            <person name="Ohtoshi R."/>
            <person name="Malay A.D."/>
            <person name="Moran D.A.P."/>
            <person name="Tomita M."/>
            <person name="Numata K."/>
            <person name="Arakawa K."/>
        </authorList>
    </citation>
    <scope>NUCLEOTIDE SEQUENCE</scope>
</reference>
<name>A0A8X6Q388_NEPPI</name>
<evidence type="ECO:0000313" key="1">
    <source>
        <dbReference type="EMBL" id="GFT98075.1"/>
    </source>
</evidence>
<dbReference type="AlphaFoldDB" id="A0A8X6Q388"/>
<dbReference type="EMBL" id="BMAW01026606">
    <property type="protein sequence ID" value="GFT98075.1"/>
    <property type="molecule type" value="Genomic_DNA"/>
</dbReference>
<protein>
    <submittedName>
        <fullName evidence="1">Uncharacterized protein</fullName>
    </submittedName>
</protein>
<accession>A0A8X6Q388</accession>
<keyword evidence="2" id="KW-1185">Reference proteome</keyword>
<comment type="caution">
    <text evidence="1">The sequence shown here is derived from an EMBL/GenBank/DDBJ whole genome shotgun (WGS) entry which is preliminary data.</text>
</comment>